<accession>A0A151MQ28</accession>
<organism evidence="1 2">
    <name type="scientific">Alligator mississippiensis</name>
    <name type="common">American alligator</name>
    <dbReference type="NCBI Taxonomy" id="8496"/>
    <lineage>
        <taxon>Eukaryota</taxon>
        <taxon>Metazoa</taxon>
        <taxon>Chordata</taxon>
        <taxon>Craniata</taxon>
        <taxon>Vertebrata</taxon>
        <taxon>Euteleostomi</taxon>
        <taxon>Archelosauria</taxon>
        <taxon>Archosauria</taxon>
        <taxon>Crocodylia</taxon>
        <taxon>Alligatoridae</taxon>
        <taxon>Alligatorinae</taxon>
        <taxon>Alligator</taxon>
    </lineage>
</organism>
<dbReference type="Proteomes" id="UP000050525">
    <property type="component" value="Unassembled WGS sequence"/>
</dbReference>
<dbReference type="AlphaFoldDB" id="A0A151MQ28"/>
<protein>
    <submittedName>
        <fullName evidence="1">Uncharacterized protein</fullName>
    </submittedName>
</protein>
<keyword evidence="2" id="KW-1185">Reference proteome</keyword>
<comment type="caution">
    <text evidence="1">The sequence shown here is derived from an EMBL/GenBank/DDBJ whole genome shotgun (WGS) entry which is preliminary data.</text>
</comment>
<proteinExistence type="predicted"/>
<evidence type="ECO:0000313" key="1">
    <source>
        <dbReference type="EMBL" id="KYO26500.1"/>
    </source>
</evidence>
<reference evidence="1 2" key="1">
    <citation type="journal article" date="2012" name="Genome Biol.">
        <title>Sequencing three crocodilian genomes to illuminate the evolution of archosaurs and amniotes.</title>
        <authorList>
            <person name="St John J.A."/>
            <person name="Braun E.L."/>
            <person name="Isberg S.R."/>
            <person name="Miles L.G."/>
            <person name="Chong A.Y."/>
            <person name="Gongora J."/>
            <person name="Dalzell P."/>
            <person name="Moran C."/>
            <person name="Bed'hom B."/>
            <person name="Abzhanov A."/>
            <person name="Burgess S.C."/>
            <person name="Cooksey A.M."/>
            <person name="Castoe T.A."/>
            <person name="Crawford N.G."/>
            <person name="Densmore L.D."/>
            <person name="Drew J.C."/>
            <person name="Edwards S.V."/>
            <person name="Faircloth B.C."/>
            <person name="Fujita M.K."/>
            <person name="Greenwold M.J."/>
            <person name="Hoffmann F.G."/>
            <person name="Howard J.M."/>
            <person name="Iguchi T."/>
            <person name="Janes D.E."/>
            <person name="Khan S.Y."/>
            <person name="Kohno S."/>
            <person name="de Koning A.J."/>
            <person name="Lance S.L."/>
            <person name="McCarthy F.M."/>
            <person name="McCormack J.E."/>
            <person name="Merchant M.E."/>
            <person name="Peterson D.G."/>
            <person name="Pollock D.D."/>
            <person name="Pourmand N."/>
            <person name="Raney B.J."/>
            <person name="Roessler K.A."/>
            <person name="Sanford J.R."/>
            <person name="Sawyer R.H."/>
            <person name="Schmidt C.J."/>
            <person name="Triplett E.W."/>
            <person name="Tuberville T.D."/>
            <person name="Venegas-Anaya M."/>
            <person name="Howard J.T."/>
            <person name="Jarvis E.D."/>
            <person name="Guillette L.J.Jr."/>
            <person name="Glenn T.C."/>
            <person name="Green R.E."/>
            <person name="Ray D.A."/>
        </authorList>
    </citation>
    <scope>NUCLEOTIDE SEQUENCE [LARGE SCALE GENOMIC DNA]</scope>
    <source>
        <strain evidence="1">KSC_2009_1</strain>
    </source>
</reference>
<gene>
    <name evidence="1" type="ORF">Y1Q_0002134</name>
</gene>
<dbReference type="EMBL" id="AKHW03005470">
    <property type="protein sequence ID" value="KYO26500.1"/>
    <property type="molecule type" value="Genomic_DNA"/>
</dbReference>
<evidence type="ECO:0000313" key="2">
    <source>
        <dbReference type="Proteomes" id="UP000050525"/>
    </source>
</evidence>
<sequence length="67" mass="7699">MGLTANTVQAEDMFGERVTCYLQSKAERQGKPYRFLPFTSYPKERKGRNSHLLLVGPLVVSYWNCKS</sequence>
<name>A0A151MQ28_ALLMI</name>